<dbReference type="PANTHER" id="PTHR40866">
    <property type="entry name" value="BED-TYPE DOMAIN-CONTAINING PROTEIN"/>
    <property type="match status" value="1"/>
</dbReference>
<protein>
    <submittedName>
        <fullName evidence="1">Uncharacterized protein</fullName>
    </submittedName>
</protein>
<sequence length="103" mass="12078">MVKRFFAIKDFIDTSDDELVELMPTRHEENKLWALGDDLREFTSASKNLQGDEGVTLLDVRDIFEALIERPPRRAVPSRRCGYCEEPCVRERVSRCCSETRRR</sequence>
<dbReference type="EMBL" id="QXFY01000166">
    <property type="protein sequence ID" value="KAE9353971.1"/>
    <property type="molecule type" value="Genomic_DNA"/>
</dbReference>
<evidence type="ECO:0000313" key="2">
    <source>
        <dbReference type="Proteomes" id="UP000486351"/>
    </source>
</evidence>
<evidence type="ECO:0000313" key="1">
    <source>
        <dbReference type="EMBL" id="KAE9353971.1"/>
    </source>
</evidence>
<proteinExistence type="predicted"/>
<reference evidence="1 2" key="1">
    <citation type="submission" date="2018-09" db="EMBL/GenBank/DDBJ databases">
        <title>Genomic investigation of the strawberry pathogen Phytophthora fragariae indicates pathogenicity is determined by transcriptional variation in three key races.</title>
        <authorList>
            <person name="Adams T.M."/>
            <person name="Armitage A.D."/>
            <person name="Sobczyk M.K."/>
            <person name="Bates H.J."/>
            <person name="Dunwell J.M."/>
            <person name="Nellist C.F."/>
            <person name="Harrison R.J."/>
        </authorList>
    </citation>
    <scope>NUCLEOTIDE SEQUENCE [LARGE SCALE GENOMIC DNA]</scope>
    <source>
        <strain evidence="1 2">NOV-77</strain>
    </source>
</reference>
<dbReference type="Proteomes" id="UP000486351">
    <property type="component" value="Unassembled WGS sequence"/>
</dbReference>
<organism evidence="1 2">
    <name type="scientific">Phytophthora fragariae</name>
    <dbReference type="NCBI Taxonomy" id="53985"/>
    <lineage>
        <taxon>Eukaryota</taxon>
        <taxon>Sar</taxon>
        <taxon>Stramenopiles</taxon>
        <taxon>Oomycota</taxon>
        <taxon>Peronosporomycetes</taxon>
        <taxon>Peronosporales</taxon>
        <taxon>Peronosporaceae</taxon>
        <taxon>Phytophthora</taxon>
    </lineage>
</organism>
<comment type="caution">
    <text evidence="1">The sequence shown here is derived from an EMBL/GenBank/DDBJ whole genome shotgun (WGS) entry which is preliminary data.</text>
</comment>
<dbReference type="PANTHER" id="PTHR40866:SF1">
    <property type="entry name" value="BED-TYPE DOMAIN-CONTAINING PROTEIN"/>
    <property type="match status" value="1"/>
</dbReference>
<accession>A0A6G0SBG4</accession>
<name>A0A6G0SBG4_9STRA</name>
<dbReference type="AlphaFoldDB" id="A0A6G0SBG4"/>
<gene>
    <name evidence="1" type="ORF">PF008_g4744</name>
</gene>